<sequence length="479" mass="54788">MLNRRPKCPLVWIAPAFLALSFAVNPLWAQGTQSVPRARVTVPDPRAFGLDIPPGLVLYDIQGNVEFRNEEGGTNVGKIHVAIGNHVVIQRPDGKLITRKATEVKMTDRTFEGIDRKVLEQRLREEHPGFRTLASRHFVFVYNTSREFAQGTMRIMESMLPGVMAHAKRQKIDVHDPEVPLVVIMFATEAEYKQFAQLPDGVVAYYDTMENHVVMYERPSKTPFKWELYYRQAISTISHEGAHQILHNIGVQQRLSRWPMWLSEGIAEYYAPTEFGRRMRWKGAGDINDMRMFELESYLKARDANQADGAMVDDTIGASRLTSTGYASAWALTHYLASRHKLEFDQFMKKVSETRPLEGALALGKDGKVTTNREVFQEFFGSDFAGLERDLVKHLKAQPYDHPFKEFIHFVASVRININNRIYGTANVFHSEQLAAKWQQEQIRKLDAAQQQQATIEMAKFPNRPAAERAAAHWLRTNN</sequence>
<feature type="domain" description="DUF1570" evidence="2">
    <location>
        <begin position="234"/>
        <end position="358"/>
    </location>
</feature>
<feature type="chain" id="PRO_5015547258" description="DUF1570 domain-containing protein" evidence="1">
    <location>
        <begin position="30"/>
        <end position="479"/>
    </location>
</feature>
<comment type="caution">
    <text evidence="3">The sequence shown here is derived from an EMBL/GenBank/DDBJ whole genome shotgun (WGS) entry which is preliminary data.</text>
</comment>
<dbReference type="AlphaFoldDB" id="A0A2S8GDG0"/>
<protein>
    <recommendedName>
        <fullName evidence="2">DUF1570 domain-containing protein</fullName>
    </recommendedName>
</protein>
<dbReference type="OrthoDB" id="291356at2"/>
<feature type="signal peptide" evidence="1">
    <location>
        <begin position="1"/>
        <end position="29"/>
    </location>
</feature>
<keyword evidence="1" id="KW-0732">Signal</keyword>
<dbReference type="Proteomes" id="UP000237819">
    <property type="component" value="Unassembled WGS sequence"/>
</dbReference>
<gene>
    <name evidence="3" type="ORF">C5Y93_29670</name>
</gene>
<accession>A0A2S8GDG0</accession>
<evidence type="ECO:0000313" key="3">
    <source>
        <dbReference type="EMBL" id="PQO42496.1"/>
    </source>
</evidence>
<organism evidence="3 4">
    <name type="scientific">Blastopirellula marina</name>
    <dbReference type="NCBI Taxonomy" id="124"/>
    <lineage>
        <taxon>Bacteria</taxon>
        <taxon>Pseudomonadati</taxon>
        <taxon>Planctomycetota</taxon>
        <taxon>Planctomycetia</taxon>
        <taxon>Pirellulales</taxon>
        <taxon>Pirellulaceae</taxon>
        <taxon>Blastopirellula</taxon>
    </lineage>
</organism>
<name>A0A2S8GDG0_9BACT</name>
<dbReference type="InterPro" id="IPR011464">
    <property type="entry name" value="DUF1570"/>
</dbReference>
<evidence type="ECO:0000259" key="2">
    <source>
        <dbReference type="Pfam" id="PF07607"/>
    </source>
</evidence>
<dbReference type="RefSeq" id="WP_105339073.1">
    <property type="nucleotide sequence ID" value="NZ_PUHZ01000025.1"/>
</dbReference>
<dbReference type="EMBL" id="PUHZ01000025">
    <property type="protein sequence ID" value="PQO42496.1"/>
    <property type="molecule type" value="Genomic_DNA"/>
</dbReference>
<evidence type="ECO:0000256" key="1">
    <source>
        <dbReference type="SAM" id="SignalP"/>
    </source>
</evidence>
<dbReference type="Pfam" id="PF07607">
    <property type="entry name" value="DUF1570"/>
    <property type="match status" value="1"/>
</dbReference>
<evidence type="ECO:0000313" key="4">
    <source>
        <dbReference type="Proteomes" id="UP000237819"/>
    </source>
</evidence>
<reference evidence="3 4" key="1">
    <citation type="submission" date="2018-02" db="EMBL/GenBank/DDBJ databases">
        <title>Comparative genomes isolates from brazilian mangrove.</title>
        <authorList>
            <person name="Araujo J.E."/>
            <person name="Taketani R.G."/>
            <person name="Silva M.C.P."/>
            <person name="Loureco M.V."/>
            <person name="Andreote F.D."/>
        </authorList>
    </citation>
    <scope>NUCLEOTIDE SEQUENCE [LARGE SCALE GENOMIC DNA]</scope>
    <source>
        <strain evidence="3 4">Nap-Phe MGV</strain>
    </source>
</reference>
<proteinExistence type="predicted"/>